<feature type="signal peptide" evidence="1">
    <location>
        <begin position="1"/>
        <end position="22"/>
    </location>
</feature>
<dbReference type="InterPro" id="IPR000757">
    <property type="entry name" value="Beta-glucanase-like"/>
</dbReference>
<dbReference type="GO" id="GO:0005975">
    <property type="term" value="P:carbohydrate metabolic process"/>
    <property type="evidence" value="ECO:0007669"/>
    <property type="project" value="InterPro"/>
</dbReference>
<dbReference type="CDD" id="cd02182">
    <property type="entry name" value="GH16_Strep_laminarinase_like"/>
    <property type="match status" value="1"/>
</dbReference>
<evidence type="ECO:0000256" key="1">
    <source>
        <dbReference type="SAM" id="SignalP"/>
    </source>
</evidence>
<dbReference type="EMBL" id="JAULSU010000004">
    <property type="protein sequence ID" value="KAK0619184.1"/>
    <property type="molecule type" value="Genomic_DNA"/>
</dbReference>
<dbReference type="InterPro" id="IPR050546">
    <property type="entry name" value="Glycosyl_Hydrlase_16"/>
</dbReference>
<feature type="chain" id="PRO_5041357920" evidence="1">
    <location>
        <begin position="23"/>
        <end position="291"/>
    </location>
</feature>
<feature type="domain" description="GH16" evidence="2">
    <location>
        <begin position="14"/>
        <end position="286"/>
    </location>
</feature>
<dbReference type="PROSITE" id="PS51762">
    <property type="entry name" value="GH16_2"/>
    <property type="match status" value="1"/>
</dbReference>
<protein>
    <submittedName>
        <fullName evidence="3">Endo-1,3(4)-beta-glucanase</fullName>
    </submittedName>
</protein>
<keyword evidence="4" id="KW-1185">Reference proteome</keyword>
<dbReference type="AlphaFoldDB" id="A0AA39WPI0"/>
<evidence type="ECO:0000259" key="2">
    <source>
        <dbReference type="PROSITE" id="PS51762"/>
    </source>
</evidence>
<dbReference type="GO" id="GO:0004553">
    <property type="term" value="F:hydrolase activity, hydrolyzing O-glycosyl compounds"/>
    <property type="evidence" value="ECO:0007669"/>
    <property type="project" value="InterPro"/>
</dbReference>
<dbReference type="PANTHER" id="PTHR10963">
    <property type="entry name" value="GLYCOSYL HYDROLASE-RELATED"/>
    <property type="match status" value="1"/>
</dbReference>
<accession>A0AA39WPI0</accession>
<dbReference type="Pfam" id="PF26113">
    <property type="entry name" value="GH16_XgeA"/>
    <property type="match status" value="1"/>
</dbReference>
<organism evidence="3 4">
    <name type="scientific">Immersiella caudata</name>
    <dbReference type="NCBI Taxonomy" id="314043"/>
    <lineage>
        <taxon>Eukaryota</taxon>
        <taxon>Fungi</taxon>
        <taxon>Dikarya</taxon>
        <taxon>Ascomycota</taxon>
        <taxon>Pezizomycotina</taxon>
        <taxon>Sordariomycetes</taxon>
        <taxon>Sordariomycetidae</taxon>
        <taxon>Sordariales</taxon>
        <taxon>Lasiosphaeriaceae</taxon>
        <taxon>Immersiella</taxon>
    </lineage>
</organism>
<sequence length="291" mass="32150">MHLWSLIFTLSAALAWSPPSYSNWQTLWSDAFNGPSGTLPDQGNWNIINRYMNVNNEWETYIASPHEVQLSGGSTLQMVPWRNSSVMPRGWSSGRVESVYTFTPQPGVRTMAEGLIRFGSHPITAKQGIWPAFWLLGDSIRHGTGWPACGELDILETVNGQLTGHGTIHCGVFPGGVCNEPLGRGGKVAIPNQEWQRWRIIWDRTAGSWEGESISWYMNEQLFHRVVGAEIADAAVWASLAHKPLFFILNVAVGGDWPGPPNGDTRDGYGSMMEVAYVALYASAGWSKSDL</sequence>
<dbReference type="InterPro" id="IPR013320">
    <property type="entry name" value="ConA-like_dom_sf"/>
</dbReference>
<evidence type="ECO:0000313" key="3">
    <source>
        <dbReference type="EMBL" id="KAK0619184.1"/>
    </source>
</evidence>
<keyword evidence="1" id="KW-0732">Signal</keyword>
<dbReference type="SUPFAM" id="SSF49899">
    <property type="entry name" value="Concanavalin A-like lectins/glucanases"/>
    <property type="match status" value="1"/>
</dbReference>
<evidence type="ECO:0000313" key="4">
    <source>
        <dbReference type="Proteomes" id="UP001175000"/>
    </source>
</evidence>
<proteinExistence type="predicted"/>
<dbReference type="Proteomes" id="UP001175000">
    <property type="component" value="Unassembled WGS sequence"/>
</dbReference>
<gene>
    <name evidence="3" type="ORF">B0T14DRAFT_430138</name>
</gene>
<dbReference type="Gene3D" id="2.60.120.200">
    <property type="match status" value="1"/>
</dbReference>
<reference evidence="3" key="1">
    <citation type="submission" date="2023-06" db="EMBL/GenBank/DDBJ databases">
        <title>Genome-scale phylogeny and comparative genomics of the fungal order Sordariales.</title>
        <authorList>
            <consortium name="Lawrence Berkeley National Laboratory"/>
            <person name="Hensen N."/>
            <person name="Bonometti L."/>
            <person name="Westerberg I."/>
            <person name="Brannstrom I.O."/>
            <person name="Guillou S."/>
            <person name="Cros-Aarteil S."/>
            <person name="Calhoun S."/>
            <person name="Haridas S."/>
            <person name="Kuo A."/>
            <person name="Mondo S."/>
            <person name="Pangilinan J."/>
            <person name="Riley R."/>
            <person name="Labutti K."/>
            <person name="Andreopoulos B."/>
            <person name="Lipzen A."/>
            <person name="Chen C."/>
            <person name="Yanf M."/>
            <person name="Daum C."/>
            <person name="Ng V."/>
            <person name="Clum A."/>
            <person name="Steindorff A."/>
            <person name="Ohm R."/>
            <person name="Martin F."/>
            <person name="Silar P."/>
            <person name="Natvig D."/>
            <person name="Lalanne C."/>
            <person name="Gautier V."/>
            <person name="Ament-Velasquez S.L."/>
            <person name="Kruys A."/>
            <person name="Hutchinson M.I."/>
            <person name="Powell A.J."/>
            <person name="Barry K."/>
            <person name="Miller A.N."/>
            <person name="Grigoriev I.V."/>
            <person name="Debuchy R."/>
            <person name="Gladieux P."/>
            <person name="Thoren M.H."/>
            <person name="Johannesson H."/>
        </authorList>
    </citation>
    <scope>NUCLEOTIDE SEQUENCE</scope>
    <source>
        <strain evidence="3">CBS 606.72</strain>
    </source>
</reference>
<comment type="caution">
    <text evidence="3">The sequence shown here is derived from an EMBL/GenBank/DDBJ whole genome shotgun (WGS) entry which is preliminary data.</text>
</comment>
<name>A0AA39WPI0_9PEZI</name>
<dbReference type="PANTHER" id="PTHR10963:SF60">
    <property type="entry name" value="GRAM-NEGATIVE BACTERIA-BINDING PROTEIN 1-RELATED"/>
    <property type="match status" value="1"/>
</dbReference>